<organism evidence="1 2">
    <name type="scientific">Flavobacterium frigoris (strain PS1)</name>
    <dbReference type="NCBI Taxonomy" id="1086011"/>
    <lineage>
        <taxon>Bacteria</taxon>
        <taxon>Pseudomonadati</taxon>
        <taxon>Bacteroidota</taxon>
        <taxon>Flavobacteriia</taxon>
        <taxon>Flavobacteriales</taxon>
        <taxon>Flavobacteriaceae</taxon>
        <taxon>Flavobacterium</taxon>
    </lineage>
</organism>
<dbReference type="Proteomes" id="UP000005566">
    <property type="component" value="Unassembled WGS sequence"/>
</dbReference>
<dbReference type="AlphaFoldDB" id="H7FV48"/>
<comment type="caution">
    <text evidence="1">The sequence shown here is derived from an EMBL/GenBank/DDBJ whole genome shotgun (WGS) entry which is preliminary data.</text>
</comment>
<dbReference type="EMBL" id="AHKF01000022">
    <property type="protein sequence ID" value="EIA07680.1"/>
    <property type="molecule type" value="Genomic_DNA"/>
</dbReference>
<dbReference type="STRING" id="1086011.HJ01_03046"/>
<proteinExistence type="predicted"/>
<evidence type="ECO:0000313" key="2">
    <source>
        <dbReference type="Proteomes" id="UP000005566"/>
    </source>
</evidence>
<gene>
    <name evidence="1" type="ORF">HJ01_03046</name>
</gene>
<accession>H7FV48</accession>
<name>H7FV48_FLAFP</name>
<keyword evidence="2" id="KW-1185">Reference proteome</keyword>
<sequence>MKKIKIAGGFYGLSALLGHNALSLNALIALRELSGKIHTKKCMN</sequence>
<protein>
    <submittedName>
        <fullName evidence="1">Uncharacterized protein</fullName>
    </submittedName>
</protein>
<reference evidence="1 2" key="1">
    <citation type="journal article" date="2014" name="Acta Crystallogr. D">
        <title>Structure-based characterization and antifreeze properties of a hyperactive ice-binding protein from the Antarctic bacterium Flavobacterium frigoris PS1.</title>
        <authorList>
            <person name="Do H."/>
            <person name="Kim S.J."/>
            <person name="Kim H.J."/>
            <person name="Lee J.H."/>
        </authorList>
    </citation>
    <scope>NUCLEOTIDE SEQUENCE [LARGE SCALE GENOMIC DNA]</scope>
    <source>
        <strain evidence="1 2">PS1</strain>
    </source>
</reference>
<evidence type="ECO:0000313" key="1">
    <source>
        <dbReference type="EMBL" id="EIA07680.1"/>
    </source>
</evidence>
<dbReference type="PATRIC" id="fig|1086011.3.peg.2985"/>